<dbReference type="CDD" id="cd04250">
    <property type="entry name" value="AAK_NAGK-C"/>
    <property type="match status" value="1"/>
</dbReference>
<dbReference type="FunFam" id="3.40.1160.10:FF:000004">
    <property type="entry name" value="Acetylglutamate kinase"/>
    <property type="match status" value="1"/>
</dbReference>
<evidence type="ECO:0000313" key="11">
    <source>
        <dbReference type="EMBL" id="KYC48772.1"/>
    </source>
</evidence>
<evidence type="ECO:0000256" key="8">
    <source>
        <dbReference type="HAMAP-Rule" id="MF_00082"/>
    </source>
</evidence>
<comment type="caution">
    <text evidence="12">The sequence shown here is derived from an EMBL/GenBank/DDBJ whole genome shotgun (WGS) entry which is preliminary data.</text>
</comment>
<dbReference type="Gene3D" id="3.40.1160.10">
    <property type="entry name" value="Acetylglutamate kinase-like"/>
    <property type="match status" value="1"/>
</dbReference>
<comment type="subcellular location">
    <subcellularLocation>
        <location evidence="8">Cytoplasm</location>
    </subcellularLocation>
</comment>
<comment type="function">
    <text evidence="8">Catalyzes the ATP-dependent phosphorylation of N-acetyl-L-glutamate.</text>
</comment>
<proteinExistence type="inferred from homology"/>
<organism evidence="12 15">
    <name type="scientific">Candidatus Methanofastidiosum methylothiophilum</name>
    <dbReference type="NCBI Taxonomy" id="1705564"/>
    <lineage>
        <taxon>Archaea</taxon>
        <taxon>Methanobacteriati</taxon>
        <taxon>Methanobacteriota</taxon>
        <taxon>Stenosarchaea group</taxon>
        <taxon>Candidatus Methanofastidiosia</taxon>
        <taxon>Candidatus Methanofastidiosales</taxon>
        <taxon>Candidatus Methanofastidiosaceae</taxon>
        <taxon>Candidatus Methanofastidiosum</taxon>
    </lineage>
</organism>
<comment type="pathway">
    <text evidence="1 8">Amino-acid biosynthesis; L-arginine biosynthesis; N(2)-acetyl-L-ornithine from L-glutamate: step 2/4.</text>
</comment>
<dbReference type="InterPro" id="IPR004662">
    <property type="entry name" value="AcgluKinase_fam"/>
</dbReference>
<evidence type="ECO:0000256" key="5">
    <source>
        <dbReference type="ARBA" id="ARBA00022741"/>
    </source>
</evidence>
<dbReference type="InterPro" id="IPR001057">
    <property type="entry name" value="Glu/AcGlu_kinase"/>
</dbReference>
<accession>A0A150IUZ5</accession>
<evidence type="ECO:0000256" key="3">
    <source>
        <dbReference type="ARBA" id="ARBA00022605"/>
    </source>
</evidence>
<feature type="binding site" evidence="8">
    <location>
        <position position="174"/>
    </location>
    <ligand>
        <name>substrate</name>
    </ligand>
</feature>
<evidence type="ECO:0000313" key="14">
    <source>
        <dbReference type="Proteomes" id="UP000092401"/>
    </source>
</evidence>
<evidence type="ECO:0000256" key="1">
    <source>
        <dbReference type="ARBA" id="ARBA00004828"/>
    </source>
</evidence>
<keyword evidence="3 8" id="KW-0028">Amino-acid biosynthesis</keyword>
<dbReference type="InterPro" id="IPR037528">
    <property type="entry name" value="ArgB"/>
</dbReference>
<dbReference type="Proteomes" id="UP000092403">
    <property type="component" value="Unassembled WGS sequence"/>
</dbReference>
<feature type="binding site" evidence="8">
    <location>
        <position position="80"/>
    </location>
    <ligand>
        <name>substrate</name>
    </ligand>
</feature>
<keyword evidence="4 8" id="KW-0808">Transferase</keyword>
<dbReference type="Pfam" id="PF00696">
    <property type="entry name" value="AA_kinase"/>
    <property type="match status" value="1"/>
</dbReference>
<dbReference type="InterPro" id="IPR041727">
    <property type="entry name" value="NAGK-C"/>
</dbReference>
<dbReference type="PANTHER" id="PTHR23342">
    <property type="entry name" value="N-ACETYLGLUTAMATE SYNTHASE"/>
    <property type="match status" value="1"/>
</dbReference>
<dbReference type="EMBL" id="LNGF01000001">
    <property type="protein sequence ID" value="KYC48772.1"/>
    <property type="molecule type" value="Genomic_DNA"/>
</dbReference>
<gene>
    <name evidence="12" type="primary">argB_1</name>
    <name evidence="8" type="synonym">argB</name>
    <name evidence="10" type="ORF">APG10_00242</name>
    <name evidence="11" type="ORF">APG11_00083</name>
    <name evidence="12" type="ORF">APG12_00082</name>
</gene>
<feature type="site" description="Transition state stabilizer" evidence="8">
    <location>
        <position position="23"/>
    </location>
</feature>
<dbReference type="PANTHER" id="PTHR23342:SF0">
    <property type="entry name" value="N-ACETYLGLUTAMATE SYNTHASE, MITOCHONDRIAL"/>
    <property type="match status" value="1"/>
</dbReference>
<dbReference type="InterPro" id="IPR036393">
    <property type="entry name" value="AceGlu_kinase-like_sf"/>
</dbReference>
<dbReference type="AlphaFoldDB" id="A0A150J2G6"/>
<comment type="catalytic activity">
    <reaction evidence="8">
        <text>N-acetyl-L-glutamate + ATP = N-acetyl-L-glutamyl 5-phosphate + ADP</text>
        <dbReference type="Rhea" id="RHEA:14629"/>
        <dbReference type="ChEBI" id="CHEBI:30616"/>
        <dbReference type="ChEBI" id="CHEBI:44337"/>
        <dbReference type="ChEBI" id="CHEBI:57936"/>
        <dbReference type="ChEBI" id="CHEBI:456216"/>
        <dbReference type="EC" id="2.7.2.8"/>
    </reaction>
</comment>
<dbReference type="HAMAP" id="MF_00082">
    <property type="entry name" value="ArgB"/>
    <property type="match status" value="1"/>
</dbReference>
<sequence>MFEDLYNNLDDIKELKDKLVVIKYGGHAMKDEELKMAFAKDISLIKSLGASPVIVHGGGPEITSMLDKLGIKSEFYKGLRITEKDAMKVVEMVLHGAVNRELVTLINNEGEYAVGLSGRDGSIVKAIKKTVDGVDLGFVGEINSVNTWLLWTLIDEGYIPVISPIGEGENGGYNVNADEFAYSIAAAMGAEKLLLITDVDGIYLDPNDPSTRIPLLTESDANDMIDSGKISGGMIPKVLSSISALKEGVGEVHVINGKSKHVILQALINAQSCGTRIVL</sequence>
<dbReference type="Proteomes" id="UP000091929">
    <property type="component" value="Unassembled WGS sequence"/>
</dbReference>
<feature type="site" description="Transition state stabilizer" evidence="8">
    <location>
        <position position="237"/>
    </location>
</feature>
<dbReference type="InterPro" id="IPR001048">
    <property type="entry name" value="Asp/Glu/Uridylate_kinase"/>
</dbReference>
<dbReference type="EMBL" id="LNJC01000001">
    <property type="protein sequence ID" value="KYC51420.1"/>
    <property type="molecule type" value="Genomic_DNA"/>
</dbReference>
<dbReference type="SUPFAM" id="SSF53633">
    <property type="entry name" value="Carbamate kinase-like"/>
    <property type="match status" value="1"/>
</dbReference>
<dbReference type="GO" id="GO:0003991">
    <property type="term" value="F:acetylglutamate kinase activity"/>
    <property type="evidence" value="ECO:0007669"/>
    <property type="project" value="UniProtKB-UniRule"/>
</dbReference>
<evidence type="ECO:0000256" key="2">
    <source>
        <dbReference type="ARBA" id="ARBA00022571"/>
    </source>
</evidence>
<evidence type="ECO:0000313" key="10">
    <source>
        <dbReference type="EMBL" id="KYC46139.1"/>
    </source>
</evidence>
<dbReference type="PATRIC" id="fig|1706436.3.peg.241"/>
<dbReference type="NCBIfam" id="TIGR00761">
    <property type="entry name" value="argB"/>
    <property type="match status" value="1"/>
</dbReference>
<keyword evidence="7 8" id="KW-0067">ATP-binding</keyword>
<name>A0A150J2G6_9EURY</name>
<dbReference type="GO" id="GO:0005524">
    <property type="term" value="F:ATP binding"/>
    <property type="evidence" value="ECO:0007669"/>
    <property type="project" value="UniProtKB-UniRule"/>
</dbReference>
<comment type="similarity">
    <text evidence="8">Belongs to the acetylglutamate kinase family. ArgB subfamily.</text>
</comment>
<keyword evidence="6 8" id="KW-0418">Kinase</keyword>
<dbReference type="EC" id="2.7.2.8" evidence="8"/>
<dbReference type="UniPathway" id="UPA00068">
    <property type="reaction ID" value="UER00107"/>
</dbReference>
<dbReference type="PATRIC" id="fig|1706437.3.peg.83"/>
<accession>A0A150J2G6</accession>
<keyword evidence="8" id="KW-0963">Cytoplasm</keyword>
<dbReference type="PATRIC" id="fig|1706438.3.peg.82"/>
<evidence type="ECO:0000313" key="13">
    <source>
        <dbReference type="Proteomes" id="UP000091929"/>
    </source>
</evidence>
<dbReference type="GO" id="GO:0005737">
    <property type="term" value="C:cytoplasm"/>
    <property type="evidence" value="ECO:0007669"/>
    <property type="project" value="UniProtKB-SubCell"/>
</dbReference>
<accession>A0A150IMB4</accession>
<protein>
    <recommendedName>
        <fullName evidence="8">Acetylglutamate kinase</fullName>
        <ecNumber evidence="8">2.7.2.8</ecNumber>
    </recommendedName>
    <alternativeName>
        <fullName evidence="8">N-acetyl-L-glutamate 5-phosphotransferase</fullName>
    </alternativeName>
    <alternativeName>
        <fullName evidence="8">NAG kinase</fullName>
        <shortName evidence="8">NAGK</shortName>
    </alternativeName>
</protein>
<evidence type="ECO:0000256" key="4">
    <source>
        <dbReference type="ARBA" id="ARBA00022679"/>
    </source>
</evidence>
<reference evidence="13 14" key="1">
    <citation type="journal article" date="2016" name="ISME J.">
        <title>Chasing the elusive Euryarchaeota class WSA2: genomes reveal a uniquely fastidious methyl-reducing methanogen.</title>
        <authorList>
            <person name="Nobu M.K."/>
            <person name="Narihiro T."/>
            <person name="Kuroda K."/>
            <person name="Mei R."/>
            <person name="Liu W.T."/>
        </authorList>
    </citation>
    <scope>NUCLEOTIDE SEQUENCE [LARGE SCALE GENOMIC DNA]</scope>
    <source>
        <strain evidence="10">B03fssc0709_Meth_Bin005</strain>
        <strain evidence="11">B15fssc0709_Meth_Bin003</strain>
        <strain evidence="12">BMIXfssc0709_Meth_Bin006</strain>
    </source>
</reference>
<evidence type="ECO:0000313" key="15">
    <source>
        <dbReference type="Proteomes" id="UP000092403"/>
    </source>
</evidence>
<dbReference type="PIRSF" id="PIRSF000728">
    <property type="entry name" value="NAGK"/>
    <property type="match status" value="1"/>
</dbReference>
<keyword evidence="5 8" id="KW-0547">Nucleotide-binding</keyword>
<dbReference type="PRINTS" id="PR00474">
    <property type="entry name" value="GLU5KINASE"/>
</dbReference>
<evidence type="ECO:0000313" key="12">
    <source>
        <dbReference type="EMBL" id="KYC51420.1"/>
    </source>
</evidence>
<keyword evidence="2 8" id="KW-0055">Arginine biosynthesis</keyword>
<dbReference type="EMBL" id="LNGE01000004">
    <property type="protein sequence ID" value="KYC46139.1"/>
    <property type="molecule type" value="Genomic_DNA"/>
</dbReference>
<evidence type="ECO:0000259" key="9">
    <source>
        <dbReference type="Pfam" id="PF00696"/>
    </source>
</evidence>
<feature type="domain" description="Aspartate/glutamate/uridylate kinase" evidence="9">
    <location>
        <begin position="18"/>
        <end position="256"/>
    </location>
</feature>
<feature type="binding site" evidence="8">
    <location>
        <begin position="58"/>
        <end position="59"/>
    </location>
    <ligand>
        <name>substrate</name>
    </ligand>
</feature>
<evidence type="ECO:0000256" key="6">
    <source>
        <dbReference type="ARBA" id="ARBA00022777"/>
    </source>
</evidence>
<dbReference type="Proteomes" id="UP000092401">
    <property type="component" value="Unassembled WGS sequence"/>
</dbReference>
<dbReference type="GO" id="GO:0042450">
    <property type="term" value="P:L-arginine biosynthetic process via ornithine"/>
    <property type="evidence" value="ECO:0007669"/>
    <property type="project" value="UniProtKB-UniRule"/>
</dbReference>
<evidence type="ECO:0000256" key="7">
    <source>
        <dbReference type="ARBA" id="ARBA00022840"/>
    </source>
</evidence>